<organism evidence="3 4">
    <name type="scientific">Diaphorina citri</name>
    <name type="common">Asian citrus psyllid</name>
    <dbReference type="NCBI Taxonomy" id="121845"/>
    <lineage>
        <taxon>Eukaryota</taxon>
        <taxon>Metazoa</taxon>
        <taxon>Ecdysozoa</taxon>
        <taxon>Arthropoda</taxon>
        <taxon>Hexapoda</taxon>
        <taxon>Insecta</taxon>
        <taxon>Pterygota</taxon>
        <taxon>Neoptera</taxon>
        <taxon>Paraneoptera</taxon>
        <taxon>Hemiptera</taxon>
        <taxon>Sternorrhyncha</taxon>
        <taxon>Psylloidea</taxon>
        <taxon>Psyllidae</taxon>
        <taxon>Diaphorininae</taxon>
        <taxon>Diaphorina</taxon>
    </lineage>
</organism>
<dbReference type="KEGG" id="dci:108252221"/>
<proteinExistence type="inferred from homology"/>
<dbReference type="GeneID" id="108252221"/>
<dbReference type="Pfam" id="PF00995">
    <property type="entry name" value="Sec1"/>
    <property type="match status" value="1"/>
</dbReference>
<keyword evidence="2" id="KW-0472">Membrane</keyword>
<dbReference type="SUPFAM" id="SSF56815">
    <property type="entry name" value="Sec1/munc18-like (SM) proteins"/>
    <property type="match status" value="1"/>
</dbReference>
<keyword evidence="2" id="KW-1133">Transmembrane helix</keyword>
<name>A0A1S4E9X5_DIACI</name>
<dbReference type="InterPro" id="IPR036045">
    <property type="entry name" value="Sec1-like_sf"/>
</dbReference>
<protein>
    <submittedName>
        <fullName evidence="4">Uncharacterized protein LOC108252221</fullName>
    </submittedName>
</protein>
<feature type="transmembrane region" description="Helical" evidence="2">
    <location>
        <begin position="131"/>
        <end position="151"/>
    </location>
</feature>
<dbReference type="Gene3D" id="3.40.50.2060">
    <property type="match status" value="1"/>
</dbReference>
<reference evidence="4" key="1">
    <citation type="submission" date="2025-08" db="UniProtKB">
        <authorList>
            <consortium name="RefSeq"/>
        </authorList>
    </citation>
    <scope>IDENTIFICATION</scope>
</reference>
<evidence type="ECO:0000313" key="3">
    <source>
        <dbReference type="Proteomes" id="UP000079169"/>
    </source>
</evidence>
<accession>A0A1S4E9X5</accession>
<comment type="similarity">
    <text evidence="1">Belongs to the STXBP/unc-18/SEC1 family.</text>
</comment>
<dbReference type="InterPro" id="IPR001619">
    <property type="entry name" value="Sec1-like"/>
</dbReference>
<keyword evidence="2" id="KW-0812">Transmembrane</keyword>
<evidence type="ECO:0000313" key="4">
    <source>
        <dbReference type="RefSeq" id="XP_017299006.2"/>
    </source>
</evidence>
<dbReference type="GO" id="GO:0016192">
    <property type="term" value="P:vesicle-mediated transport"/>
    <property type="evidence" value="ECO:0007669"/>
    <property type="project" value="InterPro"/>
</dbReference>
<sequence>MRLIDTIRLEEPQAALNIKNSRIFELQAIINFGTFKLDILLLCYSGKLSYLIIPTLLQYAFPWIEDKVSACCKMHEISAEGMTIVEDIHKAREPLPSLEAVYLITPCEKSVKALMNDFNSSTRTMYKAAHVYFTEVINSCVSFGVFVRFYFP</sequence>
<dbReference type="PaxDb" id="121845-A0A1S4E9X5"/>
<dbReference type="STRING" id="121845.A0A1S4E9X5"/>
<dbReference type="AlphaFoldDB" id="A0A1S4E9X5"/>
<gene>
    <name evidence="4" type="primary">LOC108252221</name>
</gene>
<dbReference type="InterPro" id="IPR043154">
    <property type="entry name" value="Sec-1-like_dom1"/>
</dbReference>
<evidence type="ECO:0000256" key="2">
    <source>
        <dbReference type="SAM" id="Phobius"/>
    </source>
</evidence>
<dbReference type="PANTHER" id="PTHR11679">
    <property type="entry name" value="VESICLE PROTEIN SORTING-ASSOCIATED"/>
    <property type="match status" value="1"/>
</dbReference>
<keyword evidence="3" id="KW-1185">Reference proteome</keyword>
<dbReference type="Proteomes" id="UP000079169">
    <property type="component" value="Unplaced"/>
</dbReference>
<evidence type="ECO:0000256" key="1">
    <source>
        <dbReference type="ARBA" id="ARBA00009884"/>
    </source>
</evidence>
<dbReference type="RefSeq" id="XP_017299006.2">
    <property type="nucleotide sequence ID" value="XM_017443517.2"/>
</dbReference>